<evidence type="ECO:0000259" key="1">
    <source>
        <dbReference type="Pfam" id="PF10057"/>
    </source>
</evidence>
<accession>A0A433VBL4</accession>
<dbReference type="EMBL" id="RSCL01000013">
    <property type="protein sequence ID" value="RUT03504.1"/>
    <property type="molecule type" value="Genomic_DNA"/>
</dbReference>
<feature type="domain" description="Na+-translocating membrane potential-generating system MpsC" evidence="1">
    <location>
        <begin position="7"/>
        <end position="115"/>
    </location>
</feature>
<gene>
    <name evidence="2" type="ORF">DSM106972_051430</name>
</gene>
<dbReference type="OrthoDB" id="512464at2"/>
<evidence type="ECO:0000313" key="2">
    <source>
        <dbReference type="EMBL" id="RUT03504.1"/>
    </source>
</evidence>
<name>A0A433VBL4_9CYAN</name>
<protein>
    <recommendedName>
        <fullName evidence="1">Na+-translocating membrane potential-generating system MpsC domain-containing protein</fullName>
    </recommendedName>
</protein>
<dbReference type="AlphaFoldDB" id="A0A433VBL4"/>
<dbReference type="RefSeq" id="WP_127083461.1">
    <property type="nucleotide sequence ID" value="NZ_RSCL01000013.1"/>
</dbReference>
<comment type="caution">
    <text evidence="2">The sequence shown here is derived from an EMBL/GenBank/DDBJ whole genome shotgun (WGS) entry which is preliminary data.</text>
</comment>
<keyword evidence="3" id="KW-1185">Reference proteome</keyword>
<dbReference type="Proteomes" id="UP000271624">
    <property type="component" value="Unassembled WGS sequence"/>
</dbReference>
<dbReference type="Pfam" id="PF10057">
    <property type="entry name" value="MpsC"/>
    <property type="match status" value="1"/>
</dbReference>
<evidence type="ECO:0000313" key="3">
    <source>
        <dbReference type="Proteomes" id="UP000271624"/>
    </source>
</evidence>
<proteinExistence type="predicted"/>
<reference evidence="2" key="1">
    <citation type="submission" date="2018-12" db="EMBL/GenBank/DDBJ databases">
        <authorList>
            <person name="Will S."/>
            <person name="Neumann-Schaal M."/>
            <person name="Henke P."/>
        </authorList>
    </citation>
    <scope>NUCLEOTIDE SEQUENCE</scope>
    <source>
        <strain evidence="2">PCC 7102</strain>
    </source>
</reference>
<organism evidence="2 3">
    <name type="scientific">Dulcicalothrix desertica PCC 7102</name>
    <dbReference type="NCBI Taxonomy" id="232991"/>
    <lineage>
        <taxon>Bacteria</taxon>
        <taxon>Bacillati</taxon>
        <taxon>Cyanobacteriota</taxon>
        <taxon>Cyanophyceae</taxon>
        <taxon>Nostocales</taxon>
        <taxon>Calotrichaceae</taxon>
        <taxon>Dulcicalothrix</taxon>
    </lineage>
</organism>
<sequence length="140" mass="16011">MAASDITRGQLERNLSQKLQAFYFEKIGRRPEKITCQFFDEKLAMVLERIITPSERLLLESQRPEFAYQLRNQLDIEMKPLLQAILEEILGTGVDTILINSDLRKDVSGIIAVLSNIPSIRDPESIPKVKREKVIASNNE</sequence>
<dbReference type="InterPro" id="IPR018745">
    <property type="entry name" value="MpsC"/>
</dbReference>
<reference evidence="2" key="2">
    <citation type="journal article" date="2019" name="Genome Biol. Evol.">
        <title>Day and night: Metabolic profiles and evolutionary relationships of six axenic non-marine cyanobacteria.</title>
        <authorList>
            <person name="Will S.E."/>
            <person name="Henke P."/>
            <person name="Boedeker C."/>
            <person name="Huang S."/>
            <person name="Brinkmann H."/>
            <person name="Rohde M."/>
            <person name="Jarek M."/>
            <person name="Friedl T."/>
            <person name="Seufert S."/>
            <person name="Schumacher M."/>
            <person name="Overmann J."/>
            <person name="Neumann-Schaal M."/>
            <person name="Petersen J."/>
        </authorList>
    </citation>
    <scope>NUCLEOTIDE SEQUENCE [LARGE SCALE GENOMIC DNA]</scope>
    <source>
        <strain evidence="2">PCC 7102</strain>
    </source>
</reference>